<feature type="domain" description="Peptidase S9 prolyl oligopeptidase catalytic" evidence="4">
    <location>
        <begin position="512"/>
        <end position="713"/>
    </location>
</feature>
<dbReference type="PATRIC" id="fig|1129794.4.peg.2918"/>
<gene>
    <name evidence="6" type="ORF">C427_2934</name>
</gene>
<dbReference type="PANTHER" id="PTHR42881:SF13">
    <property type="entry name" value="PROLYL ENDOPEPTIDASE"/>
    <property type="match status" value="1"/>
</dbReference>
<organism evidence="6 7">
    <name type="scientific">Paraglaciecola psychrophila 170</name>
    <dbReference type="NCBI Taxonomy" id="1129794"/>
    <lineage>
        <taxon>Bacteria</taxon>
        <taxon>Pseudomonadati</taxon>
        <taxon>Pseudomonadota</taxon>
        <taxon>Gammaproteobacteria</taxon>
        <taxon>Alteromonadales</taxon>
        <taxon>Alteromonadaceae</taxon>
        <taxon>Paraglaciecola</taxon>
    </lineage>
</organism>
<evidence type="ECO:0000256" key="1">
    <source>
        <dbReference type="ARBA" id="ARBA00022670"/>
    </source>
</evidence>
<dbReference type="InterPro" id="IPR001375">
    <property type="entry name" value="Peptidase_S9_cat"/>
</dbReference>
<dbReference type="PRINTS" id="PR00862">
    <property type="entry name" value="PROLIGOPTASE"/>
</dbReference>
<dbReference type="Pfam" id="PF00326">
    <property type="entry name" value="Peptidase_S9"/>
    <property type="match status" value="1"/>
</dbReference>
<feature type="domain" description="Peptidase S9A N-terminal" evidence="5">
    <location>
        <begin position="39"/>
        <end position="437"/>
    </location>
</feature>
<dbReference type="Proteomes" id="UP000011864">
    <property type="component" value="Chromosome"/>
</dbReference>
<dbReference type="HOGENOM" id="CLU_011290_4_0_6"/>
<dbReference type="EMBL" id="CP003837">
    <property type="protein sequence ID" value="AGH45043.1"/>
    <property type="molecule type" value="Genomic_DNA"/>
</dbReference>
<evidence type="ECO:0000259" key="4">
    <source>
        <dbReference type="Pfam" id="PF00326"/>
    </source>
</evidence>
<reference evidence="6 7" key="1">
    <citation type="journal article" date="2013" name="Genome Announc.">
        <title>Complete Genome Sequence of Glaciecola psychrophila Strain 170T.</title>
        <authorList>
            <person name="Yin J."/>
            <person name="Chen J."/>
            <person name="Liu G."/>
            <person name="Yu Y."/>
            <person name="Song L."/>
            <person name="Wang X."/>
            <person name="Qu X."/>
        </authorList>
    </citation>
    <scope>NUCLEOTIDE SEQUENCE [LARGE SCALE GENOMIC DNA]</scope>
    <source>
        <strain evidence="6 7">170</strain>
    </source>
</reference>
<dbReference type="InterPro" id="IPR023302">
    <property type="entry name" value="Pept_S9A_N"/>
</dbReference>
<dbReference type="Gene3D" id="3.40.50.1820">
    <property type="entry name" value="alpha/beta hydrolase"/>
    <property type="match status" value="1"/>
</dbReference>
<evidence type="ECO:0000313" key="7">
    <source>
        <dbReference type="Proteomes" id="UP000011864"/>
    </source>
</evidence>
<keyword evidence="2" id="KW-0378">Hydrolase</keyword>
<proteinExistence type="predicted"/>
<dbReference type="SUPFAM" id="SSF50993">
    <property type="entry name" value="Peptidase/esterase 'gauge' domain"/>
    <property type="match status" value="1"/>
</dbReference>
<dbReference type="Gene3D" id="2.130.10.120">
    <property type="entry name" value="Prolyl oligopeptidase, N-terminal domain"/>
    <property type="match status" value="1"/>
</dbReference>
<dbReference type="SUPFAM" id="SSF53474">
    <property type="entry name" value="alpha/beta-Hydrolases"/>
    <property type="match status" value="1"/>
</dbReference>
<keyword evidence="3" id="KW-0720">Serine protease</keyword>
<evidence type="ECO:0000259" key="5">
    <source>
        <dbReference type="Pfam" id="PF02897"/>
    </source>
</evidence>
<sequence length="715" mass="80865">MTLNFLTFMTIASTFIVTGCSHPEEQRNKLEQSLPMTETVAEPPLWLEEVEGKQALDKVNAWNKVTLDKLTADKRYAQYLDSGLEIVNAKDKIPYGTFRGGFVYNFWQDENQVRGMLRRTTIDEYTKLHPKWQDLLSIDNLSTSEDKNWVFKGTQCLESDYDRCLLSLSDGGKDSVEIREWDHSKQSFVENGFFIPESKTGVSWKDIDNINIATNWGEDSLTESGYPYIIKSLQRGQALSQAKQIFEGEKTDVGVWPVTIKFGDKNLSIAVRSVTFFESLYFWLPDDGSDAVQLPLPKKVAVQGVFKGQLVLSLKQEWSPQGIKQAFNSGDLVSFDLEHWLQKQEIKNLQLVYHPEERATIDSVSITSNKLVLTLLENVVSNVYIYDFDKKWSHIKLAMPENGSMSVSSANIDSDIIFINQESFVAPDTLFKVDIKNIDIIAIKSIPARFDASNIIVEQFEASSKNGEKIPYFVVRHKDIQFDGTNPTLQYAYGGFQVSLKPSYSGLLGKNWLEQGGVYVLANIRGGGEFGPNWHQAGLKTKRQVIFDDMIAVGEDIIHKKITSSKRLGIMGGSNGGLLMGVMYIQRPDLWNAVICQVPLLDMLRYHKLLAGASWVDEYGSPDVANERAFLEKISPVHNIDPKGDYPSIMFVTSTKDDRVHPAHARKMAYLLEKHGHDFEYYENIDGGHSASANLQERANRTALEYTFLSQKLMD</sequence>
<dbReference type="InterPro" id="IPR002470">
    <property type="entry name" value="Peptidase_S9A"/>
</dbReference>
<dbReference type="PANTHER" id="PTHR42881">
    <property type="entry name" value="PROLYL ENDOPEPTIDASE"/>
    <property type="match status" value="1"/>
</dbReference>
<dbReference type="eggNOG" id="COG1505">
    <property type="taxonomic scope" value="Bacteria"/>
</dbReference>
<dbReference type="KEGG" id="gps:C427_2934"/>
<protein>
    <submittedName>
        <fullName evidence="6">Prolyl oligopeptidase</fullName>
    </submittedName>
</protein>
<dbReference type="OrthoDB" id="9801421at2"/>
<dbReference type="GO" id="GO:0005829">
    <property type="term" value="C:cytosol"/>
    <property type="evidence" value="ECO:0007669"/>
    <property type="project" value="TreeGrafter"/>
</dbReference>
<keyword evidence="1" id="KW-0645">Protease</keyword>
<dbReference type="GO" id="GO:0070012">
    <property type="term" value="F:oligopeptidase activity"/>
    <property type="evidence" value="ECO:0007669"/>
    <property type="project" value="TreeGrafter"/>
</dbReference>
<dbReference type="InterPro" id="IPR051167">
    <property type="entry name" value="Prolyl_oligopep/macrocyclase"/>
</dbReference>
<dbReference type="AlphaFoldDB" id="K7A1Y9"/>
<dbReference type="GO" id="GO:0004252">
    <property type="term" value="F:serine-type endopeptidase activity"/>
    <property type="evidence" value="ECO:0007669"/>
    <property type="project" value="InterPro"/>
</dbReference>
<evidence type="ECO:0000256" key="3">
    <source>
        <dbReference type="ARBA" id="ARBA00022825"/>
    </source>
</evidence>
<keyword evidence="7" id="KW-1185">Reference proteome</keyword>
<accession>K7A1Y9</accession>
<dbReference type="STRING" id="1129794.C427_2934"/>
<dbReference type="InterPro" id="IPR029058">
    <property type="entry name" value="AB_hydrolase_fold"/>
</dbReference>
<dbReference type="RefSeq" id="WP_007635665.1">
    <property type="nucleotide sequence ID" value="NC_020514.1"/>
</dbReference>
<name>K7A1Y9_9ALTE</name>
<dbReference type="GO" id="GO:0006508">
    <property type="term" value="P:proteolysis"/>
    <property type="evidence" value="ECO:0007669"/>
    <property type="project" value="UniProtKB-KW"/>
</dbReference>
<dbReference type="Pfam" id="PF02897">
    <property type="entry name" value="Peptidase_S9_N"/>
    <property type="match status" value="1"/>
</dbReference>
<evidence type="ECO:0000313" key="6">
    <source>
        <dbReference type="EMBL" id="AGH45043.1"/>
    </source>
</evidence>
<evidence type="ECO:0000256" key="2">
    <source>
        <dbReference type="ARBA" id="ARBA00022801"/>
    </source>
</evidence>